<dbReference type="EMBL" id="ML975253">
    <property type="protein sequence ID" value="KAF1838328.1"/>
    <property type="molecule type" value="Genomic_DNA"/>
</dbReference>
<gene>
    <name evidence="1" type="ORF">BDW02DRAFT_476047</name>
</gene>
<keyword evidence="2" id="KW-1185">Reference proteome</keyword>
<organism evidence="1 2">
    <name type="scientific">Decorospora gaudefroyi</name>
    <dbReference type="NCBI Taxonomy" id="184978"/>
    <lineage>
        <taxon>Eukaryota</taxon>
        <taxon>Fungi</taxon>
        <taxon>Dikarya</taxon>
        <taxon>Ascomycota</taxon>
        <taxon>Pezizomycotina</taxon>
        <taxon>Dothideomycetes</taxon>
        <taxon>Pleosporomycetidae</taxon>
        <taxon>Pleosporales</taxon>
        <taxon>Pleosporineae</taxon>
        <taxon>Pleosporaceae</taxon>
        <taxon>Decorospora</taxon>
    </lineage>
</organism>
<reference evidence="1" key="1">
    <citation type="submission" date="2020-01" db="EMBL/GenBank/DDBJ databases">
        <authorList>
            <consortium name="DOE Joint Genome Institute"/>
            <person name="Haridas S."/>
            <person name="Albert R."/>
            <person name="Binder M."/>
            <person name="Bloem J."/>
            <person name="Labutti K."/>
            <person name="Salamov A."/>
            <person name="Andreopoulos B."/>
            <person name="Baker S.E."/>
            <person name="Barry K."/>
            <person name="Bills G."/>
            <person name="Bluhm B.H."/>
            <person name="Cannon C."/>
            <person name="Castanera R."/>
            <person name="Culley D.E."/>
            <person name="Daum C."/>
            <person name="Ezra D."/>
            <person name="Gonzalez J.B."/>
            <person name="Henrissat B."/>
            <person name="Kuo A."/>
            <person name="Liang C."/>
            <person name="Lipzen A."/>
            <person name="Lutzoni F."/>
            <person name="Magnuson J."/>
            <person name="Mondo S."/>
            <person name="Nolan M."/>
            <person name="Ohm R."/>
            <person name="Pangilinan J."/>
            <person name="Park H.-J."/>
            <person name="Ramirez L."/>
            <person name="Alfaro M."/>
            <person name="Sun H."/>
            <person name="Tritt A."/>
            <person name="Yoshinaga Y."/>
            <person name="Zwiers L.-H."/>
            <person name="Turgeon B.G."/>
            <person name="Goodwin S.B."/>
            <person name="Spatafora J.W."/>
            <person name="Crous P.W."/>
            <person name="Grigoriev I.V."/>
        </authorList>
    </citation>
    <scope>NUCLEOTIDE SEQUENCE</scope>
    <source>
        <strain evidence="1">P77</strain>
    </source>
</reference>
<feature type="non-terminal residue" evidence="1">
    <location>
        <position position="56"/>
    </location>
</feature>
<sequence length="56" mass="6626">MPKSIFHPYDTPKKSRIKGAADFMDYKGIPYFHTELFSYNRVSKTRGWAILQQDNE</sequence>
<protein>
    <submittedName>
        <fullName evidence="1">Uncharacterized protein</fullName>
    </submittedName>
</protein>
<name>A0A6A5KMH1_9PLEO</name>
<evidence type="ECO:0000313" key="2">
    <source>
        <dbReference type="Proteomes" id="UP000800040"/>
    </source>
</evidence>
<proteinExistence type="predicted"/>
<evidence type="ECO:0000313" key="1">
    <source>
        <dbReference type="EMBL" id="KAF1838328.1"/>
    </source>
</evidence>
<dbReference type="OrthoDB" id="3691195at2759"/>
<dbReference type="Proteomes" id="UP000800040">
    <property type="component" value="Unassembled WGS sequence"/>
</dbReference>
<dbReference type="AlphaFoldDB" id="A0A6A5KMH1"/>
<accession>A0A6A5KMH1</accession>